<dbReference type="InterPro" id="IPR029058">
    <property type="entry name" value="AB_hydrolase_fold"/>
</dbReference>
<dbReference type="FunFam" id="3.40.50.1820:FF:000173">
    <property type="entry name" value="Alpha/beta hydrolase"/>
    <property type="match status" value="1"/>
</dbReference>
<evidence type="ECO:0000313" key="3">
    <source>
        <dbReference type="Proteomes" id="UP000063308"/>
    </source>
</evidence>
<dbReference type="PRINTS" id="PR00111">
    <property type="entry name" value="ABHYDROLASE"/>
</dbReference>
<dbReference type="GO" id="GO:0004301">
    <property type="term" value="F:epoxide hydrolase activity"/>
    <property type="evidence" value="ECO:0007669"/>
    <property type="project" value="TreeGrafter"/>
</dbReference>
<sequence>MSIAEFTPAPARLDRRRLILGLSGMAVAAAPQAASAKSQAGAQGGGYPVVHHRTTTVDGIRIFYREAGPKDAPAVLLLHGFPTSSHMFRNLIPALADRYHVIAPDYPGYGQSDMPPRASFKYTFDRFGELVDGLLDQLGVTRYAMYVMDYGAPVGWRLALKHPERVSGLIVQNGNAYDEGLKKFWDPIKQYWADGSDASRQALMKLVTLETTKFQYTDGMSDVSRISPDNWVHDQALLDRPGNSEIQMDLFYDYRTNLPLYPAVQAYFRKHKPPTLIVWGKNDFIFPADGAHPYKRDLPQVEFHLINTGHFALEDKFDEMVPLIRDFLARKIA</sequence>
<dbReference type="InterPro" id="IPR051340">
    <property type="entry name" value="Haloalkane_dehalogenase"/>
</dbReference>
<evidence type="ECO:0000256" key="1">
    <source>
        <dbReference type="ARBA" id="ARBA00022801"/>
    </source>
</evidence>
<dbReference type="GeneID" id="46494033"/>
<gene>
    <name evidence="2" type="ORF">NK6_5185</name>
</gene>
<dbReference type="EMBL" id="AP014685">
    <property type="protein sequence ID" value="BAR58344.1"/>
    <property type="molecule type" value="Genomic_DNA"/>
</dbReference>
<name>A0A0E4BRT6_9BRAD</name>
<accession>A0A0E4BRT6</accession>
<dbReference type="PRINTS" id="PR00412">
    <property type="entry name" value="EPOXHYDRLASE"/>
</dbReference>
<dbReference type="PANTHER" id="PTHR42977">
    <property type="entry name" value="HYDROLASE-RELATED"/>
    <property type="match status" value="1"/>
</dbReference>
<dbReference type="Pfam" id="PF00561">
    <property type="entry name" value="Abhydrolase_1"/>
    <property type="match status" value="1"/>
</dbReference>
<dbReference type="RefSeq" id="WP_011089805.1">
    <property type="nucleotide sequence ID" value="NZ_AJQI01000085.1"/>
</dbReference>
<dbReference type="Proteomes" id="UP000063308">
    <property type="component" value="Chromosome"/>
</dbReference>
<dbReference type="Gene3D" id="3.40.50.1820">
    <property type="entry name" value="alpha/beta hydrolase"/>
    <property type="match status" value="1"/>
</dbReference>
<proteinExistence type="predicted"/>
<organism evidence="2 3">
    <name type="scientific">Bradyrhizobium diazoefficiens</name>
    <dbReference type="NCBI Taxonomy" id="1355477"/>
    <lineage>
        <taxon>Bacteria</taxon>
        <taxon>Pseudomonadati</taxon>
        <taxon>Pseudomonadota</taxon>
        <taxon>Alphaproteobacteria</taxon>
        <taxon>Hyphomicrobiales</taxon>
        <taxon>Nitrobacteraceae</taxon>
        <taxon>Bradyrhizobium</taxon>
    </lineage>
</organism>
<dbReference type="OMA" id="MYVMDYG"/>
<dbReference type="PROSITE" id="PS51318">
    <property type="entry name" value="TAT"/>
    <property type="match status" value="1"/>
</dbReference>
<dbReference type="SUPFAM" id="SSF53474">
    <property type="entry name" value="alpha/beta-Hydrolases"/>
    <property type="match status" value="1"/>
</dbReference>
<reference evidence="2 3" key="1">
    <citation type="submission" date="2014-11" db="EMBL/GenBank/DDBJ databases">
        <title>Symbiosis island explosion on the genome of extra-slow-growing strains of soybean bradyrhizobia with massive insertion sequences.</title>
        <authorList>
            <person name="Iida T."/>
            <person name="Minamisawa K."/>
        </authorList>
    </citation>
    <scope>NUCLEOTIDE SEQUENCE [LARGE SCALE GENOMIC DNA]</scope>
    <source>
        <strain evidence="2 3">NK6</strain>
    </source>
</reference>
<keyword evidence="1" id="KW-0378">Hydrolase</keyword>
<dbReference type="AlphaFoldDB" id="A0A0E4BRT6"/>
<evidence type="ECO:0000313" key="2">
    <source>
        <dbReference type="EMBL" id="BAR58344.1"/>
    </source>
</evidence>
<protein>
    <submittedName>
        <fullName evidence="2">Uncharacterized protein</fullName>
    </submittedName>
</protein>
<dbReference type="InterPro" id="IPR000073">
    <property type="entry name" value="AB_hydrolase_1"/>
</dbReference>
<dbReference type="InterPro" id="IPR006311">
    <property type="entry name" value="TAT_signal"/>
</dbReference>
<dbReference type="InterPro" id="IPR000639">
    <property type="entry name" value="Epox_hydrolase-like"/>
</dbReference>
<dbReference type="PANTHER" id="PTHR42977:SF3">
    <property type="entry name" value="AB HYDROLASE-1 DOMAIN-CONTAINING PROTEIN"/>
    <property type="match status" value="1"/>
</dbReference>